<keyword evidence="22" id="KW-1185">Reference proteome</keyword>
<evidence type="ECO:0000256" key="1">
    <source>
        <dbReference type="ARBA" id="ARBA00004429"/>
    </source>
</evidence>
<comment type="catalytic activity">
    <reaction evidence="16">
        <text>L-tyrosyl-[protein] + ATP = O-phospho-L-tyrosyl-[protein] + ADP + H(+)</text>
        <dbReference type="Rhea" id="RHEA:10596"/>
        <dbReference type="Rhea" id="RHEA-COMP:10136"/>
        <dbReference type="Rhea" id="RHEA-COMP:20101"/>
        <dbReference type="ChEBI" id="CHEBI:15378"/>
        <dbReference type="ChEBI" id="CHEBI:30616"/>
        <dbReference type="ChEBI" id="CHEBI:46858"/>
        <dbReference type="ChEBI" id="CHEBI:61978"/>
        <dbReference type="ChEBI" id="CHEBI:456216"/>
        <dbReference type="EC" id="2.7.10.2"/>
    </reaction>
</comment>
<feature type="domain" description="AAA" evidence="20">
    <location>
        <begin position="268"/>
        <end position="426"/>
    </location>
</feature>
<proteinExistence type="inferred from homology"/>
<dbReference type="PANTHER" id="PTHR32309">
    <property type="entry name" value="TYROSINE-PROTEIN KINASE"/>
    <property type="match status" value="1"/>
</dbReference>
<keyword evidence="8 21" id="KW-0808">Transferase</keyword>
<feature type="region of interest" description="Disordered" evidence="17">
    <location>
        <begin position="456"/>
        <end position="478"/>
    </location>
</feature>
<keyword evidence="14 18" id="KW-0472">Membrane</keyword>
<comment type="subcellular location">
    <subcellularLocation>
        <location evidence="1">Cell inner membrane</location>
        <topology evidence="1">Multi-pass membrane protein</topology>
    </subcellularLocation>
</comment>
<keyword evidence="10" id="KW-0547">Nucleotide-binding</keyword>
<dbReference type="Pfam" id="PF13614">
    <property type="entry name" value="AAA_31"/>
    <property type="match status" value="1"/>
</dbReference>
<evidence type="ECO:0000256" key="16">
    <source>
        <dbReference type="ARBA" id="ARBA00051245"/>
    </source>
</evidence>
<evidence type="ECO:0000256" key="17">
    <source>
        <dbReference type="SAM" id="MobiDB-lite"/>
    </source>
</evidence>
<dbReference type="SUPFAM" id="SSF52540">
    <property type="entry name" value="P-loop containing nucleoside triphosphate hydrolases"/>
    <property type="match status" value="1"/>
</dbReference>
<evidence type="ECO:0000313" key="21">
    <source>
        <dbReference type="EMBL" id="MFI7587859.1"/>
    </source>
</evidence>
<keyword evidence="15" id="KW-0829">Tyrosine-protein kinase</keyword>
<dbReference type="EMBL" id="JBITLV010000003">
    <property type="protein sequence ID" value="MFI7587859.1"/>
    <property type="molecule type" value="Genomic_DNA"/>
</dbReference>
<dbReference type="GO" id="GO:0004715">
    <property type="term" value="F:non-membrane spanning protein tyrosine kinase activity"/>
    <property type="evidence" value="ECO:0007669"/>
    <property type="project" value="UniProtKB-EC"/>
</dbReference>
<evidence type="ECO:0000256" key="7">
    <source>
        <dbReference type="ARBA" id="ARBA00022519"/>
    </source>
</evidence>
<keyword evidence="7" id="KW-0997">Cell inner membrane</keyword>
<evidence type="ECO:0000256" key="15">
    <source>
        <dbReference type="ARBA" id="ARBA00023137"/>
    </source>
</evidence>
<comment type="caution">
    <text evidence="21">The sequence shown here is derived from an EMBL/GenBank/DDBJ whole genome shotgun (WGS) entry which is preliminary data.</text>
</comment>
<evidence type="ECO:0000256" key="3">
    <source>
        <dbReference type="ARBA" id="ARBA00007316"/>
    </source>
</evidence>
<evidence type="ECO:0000256" key="14">
    <source>
        <dbReference type="ARBA" id="ARBA00023136"/>
    </source>
</evidence>
<keyword evidence="9 18" id="KW-0812">Transmembrane</keyword>
<evidence type="ECO:0000313" key="22">
    <source>
        <dbReference type="Proteomes" id="UP001612915"/>
    </source>
</evidence>
<name>A0ABW8ANA4_9ACTN</name>
<evidence type="ECO:0000256" key="18">
    <source>
        <dbReference type="SAM" id="Phobius"/>
    </source>
</evidence>
<dbReference type="InterPro" id="IPR005702">
    <property type="entry name" value="Wzc-like_C"/>
</dbReference>
<protein>
    <recommendedName>
        <fullName evidence="5">non-specific protein-tyrosine kinase</fullName>
        <ecNumber evidence="5">2.7.10.2</ecNumber>
    </recommendedName>
</protein>
<evidence type="ECO:0000256" key="12">
    <source>
        <dbReference type="ARBA" id="ARBA00022840"/>
    </source>
</evidence>
<dbReference type="PANTHER" id="PTHR32309:SF13">
    <property type="entry name" value="FERRIC ENTEROBACTIN TRANSPORT PROTEIN FEPE"/>
    <property type="match status" value="1"/>
</dbReference>
<dbReference type="NCBIfam" id="TIGR01007">
    <property type="entry name" value="eps_fam"/>
    <property type="match status" value="1"/>
</dbReference>
<feature type="transmembrane region" description="Helical" evidence="18">
    <location>
        <begin position="15"/>
        <end position="35"/>
    </location>
</feature>
<keyword evidence="6" id="KW-1003">Cell membrane</keyword>
<dbReference type="InterPro" id="IPR025669">
    <property type="entry name" value="AAA_dom"/>
</dbReference>
<gene>
    <name evidence="21" type="ORF">ACIB24_12365</name>
</gene>
<reference evidence="21 22" key="1">
    <citation type="submission" date="2024-10" db="EMBL/GenBank/DDBJ databases">
        <title>The Natural Products Discovery Center: Release of the First 8490 Sequenced Strains for Exploring Actinobacteria Biosynthetic Diversity.</title>
        <authorList>
            <person name="Kalkreuter E."/>
            <person name="Kautsar S.A."/>
            <person name="Yang D."/>
            <person name="Bader C.D."/>
            <person name="Teijaro C.N."/>
            <person name="Fluegel L."/>
            <person name="Davis C.M."/>
            <person name="Simpson J.R."/>
            <person name="Lauterbach L."/>
            <person name="Steele A.D."/>
            <person name="Gui C."/>
            <person name="Meng S."/>
            <person name="Li G."/>
            <person name="Viehrig K."/>
            <person name="Ye F."/>
            <person name="Su P."/>
            <person name="Kiefer A.F."/>
            <person name="Nichols A."/>
            <person name="Cepeda A.J."/>
            <person name="Yan W."/>
            <person name="Fan B."/>
            <person name="Jiang Y."/>
            <person name="Adhikari A."/>
            <person name="Zheng C.-J."/>
            <person name="Schuster L."/>
            <person name="Cowan T.M."/>
            <person name="Smanski M.J."/>
            <person name="Chevrette M.G."/>
            <person name="De Carvalho L.P.S."/>
            <person name="Shen B."/>
        </authorList>
    </citation>
    <scope>NUCLEOTIDE SEQUENCE [LARGE SCALE GENOMIC DNA]</scope>
    <source>
        <strain evidence="21 22">NPDC049639</strain>
    </source>
</reference>
<evidence type="ECO:0000259" key="19">
    <source>
        <dbReference type="Pfam" id="PF02706"/>
    </source>
</evidence>
<dbReference type="Proteomes" id="UP001612915">
    <property type="component" value="Unassembled WGS sequence"/>
</dbReference>
<evidence type="ECO:0000256" key="11">
    <source>
        <dbReference type="ARBA" id="ARBA00022777"/>
    </source>
</evidence>
<dbReference type="EC" id="2.7.10.2" evidence="5"/>
<dbReference type="CDD" id="cd05387">
    <property type="entry name" value="BY-kinase"/>
    <property type="match status" value="1"/>
</dbReference>
<evidence type="ECO:0000256" key="13">
    <source>
        <dbReference type="ARBA" id="ARBA00022989"/>
    </source>
</evidence>
<evidence type="ECO:0000256" key="5">
    <source>
        <dbReference type="ARBA" id="ARBA00011903"/>
    </source>
</evidence>
<evidence type="ECO:0000256" key="4">
    <source>
        <dbReference type="ARBA" id="ARBA00008883"/>
    </source>
</evidence>
<comment type="similarity">
    <text evidence="2">Belongs to the CpsC/CapA family.</text>
</comment>
<organism evidence="21 22">
    <name type="scientific">Spongisporangium articulatum</name>
    <dbReference type="NCBI Taxonomy" id="3362603"/>
    <lineage>
        <taxon>Bacteria</taxon>
        <taxon>Bacillati</taxon>
        <taxon>Actinomycetota</taxon>
        <taxon>Actinomycetes</taxon>
        <taxon>Kineosporiales</taxon>
        <taxon>Kineosporiaceae</taxon>
        <taxon>Spongisporangium</taxon>
    </lineage>
</organism>
<dbReference type="InterPro" id="IPR003856">
    <property type="entry name" value="LPS_length_determ_N"/>
</dbReference>
<evidence type="ECO:0000256" key="9">
    <source>
        <dbReference type="ARBA" id="ARBA00022692"/>
    </source>
</evidence>
<dbReference type="InterPro" id="IPR027417">
    <property type="entry name" value="P-loop_NTPase"/>
</dbReference>
<dbReference type="RefSeq" id="WP_398280317.1">
    <property type="nucleotide sequence ID" value="NZ_JBITLV010000003.1"/>
</dbReference>
<accession>A0ABW8ANA4</accession>
<evidence type="ECO:0000259" key="20">
    <source>
        <dbReference type="Pfam" id="PF13614"/>
    </source>
</evidence>
<keyword evidence="12" id="KW-0067">ATP-binding</keyword>
<evidence type="ECO:0000256" key="8">
    <source>
        <dbReference type="ARBA" id="ARBA00022679"/>
    </source>
</evidence>
<dbReference type="Pfam" id="PF02706">
    <property type="entry name" value="Wzz"/>
    <property type="match status" value="1"/>
</dbReference>
<feature type="domain" description="Polysaccharide chain length determinant N-terminal" evidence="19">
    <location>
        <begin position="8"/>
        <end position="89"/>
    </location>
</feature>
<sequence length="478" mass="50627">MGAGGSYWRTFTRQWPLIVLMLVLCEAGVAAYSLLVTPSYSTEVRLFVAARSQSPQDLQAGAQFAQQRVASYAELVDAPPVLKAVIDQLHLDLTTDELAKKISAASSQTTVNLVVTVTDSDPEEAAEIGNAFAPIFARYVAGIEDATERTAGNQTPGSPIKVSITKAAEVPAKPDSPNIPLNLGLGLFVGLGLGLVGAVVRDQVNTVLQGVDDVRGVTGSVPLGIVPFDRSARRDPVITGVNDSGRAEAYRALRTNLQFASVDNPPGVIVVTSALPGEGKSTTVTNLALTLALGGAKVVLVDGDMREPKVSEYLGLNKAAGLSSLLVGRYGLRDVLIRYRTDNLAVLPVGPLPPNPSELLASTQIEKLLRRLGDYYDYVLIDAPPLLAVSDAAALAAIADGALVVVQHRRTKRDELRRAVRALETVNARVLGTVLTFAPPTKRQVGYRTVTLDGDDGAYPPLGDLPASVDLPEDEETR</sequence>
<comment type="similarity">
    <text evidence="3">Belongs to the CpsD/CapB family.</text>
</comment>
<feature type="transmembrane region" description="Helical" evidence="18">
    <location>
        <begin position="181"/>
        <end position="200"/>
    </location>
</feature>
<dbReference type="InterPro" id="IPR050445">
    <property type="entry name" value="Bact_polysacc_biosynth/exp"/>
</dbReference>
<keyword evidence="11" id="KW-0418">Kinase</keyword>
<evidence type="ECO:0000256" key="6">
    <source>
        <dbReference type="ARBA" id="ARBA00022475"/>
    </source>
</evidence>
<evidence type="ECO:0000256" key="10">
    <source>
        <dbReference type="ARBA" id="ARBA00022741"/>
    </source>
</evidence>
<evidence type="ECO:0000256" key="2">
    <source>
        <dbReference type="ARBA" id="ARBA00006683"/>
    </source>
</evidence>
<dbReference type="Gene3D" id="3.40.50.300">
    <property type="entry name" value="P-loop containing nucleotide triphosphate hydrolases"/>
    <property type="match status" value="1"/>
</dbReference>
<comment type="similarity">
    <text evidence="4">Belongs to the etk/wzc family.</text>
</comment>
<keyword evidence="13 18" id="KW-1133">Transmembrane helix</keyword>